<dbReference type="EMBL" id="JBHUEO010000020">
    <property type="protein sequence ID" value="MFD1706881.1"/>
    <property type="molecule type" value="Genomic_DNA"/>
</dbReference>
<feature type="domain" description="Protein-glutamine gamma-glutamyltransferase-like C-terminal" evidence="2">
    <location>
        <begin position="138"/>
        <end position="195"/>
    </location>
</feature>
<name>A0ABW4KI16_9BACI</name>
<dbReference type="Proteomes" id="UP001597301">
    <property type="component" value="Unassembled WGS sequence"/>
</dbReference>
<keyword evidence="4" id="KW-1185">Reference proteome</keyword>
<evidence type="ECO:0000313" key="3">
    <source>
        <dbReference type="EMBL" id="MFD1706881.1"/>
    </source>
</evidence>
<keyword evidence="1" id="KW-0812">Transmembrane</keyword>
<sequence>MLDADQARQRLEDILSRAEYTAYQEEKSFLQVWWESAKEWIASQLEKLFSSSEAASAASGPVLAGMMILVLLLLGAAVYWLIRQTHRSRKYKDRSPFTNQELEWTYGRHLSEAFKQESEKEYSMAARHLFLALLLYSHQQKWLEARVWKTNWEYYDELKRSNSEWAGQFYQLARIFDEVTYGKRELDKEDFEPFRKKVMERLEEPHTSIER</sequence>
<evidence type="ECO:0000256" key="1">
    <source>
        <dbReference type="SAM" id="Phobius"/>
    </source>
</evidence>
<dbReference type="RefSeq" id="WP_380773589.1">
    <property type="nucleotide sequence ID" value="NZ_JBHUEO010000020.1"/>
</dbReference>
<evidence type="ECO:0000259" key="2">
    <source>
        <dbReference type="Pfam" id="PF13559"/>
    </source>
</evidence>
<keyword evidence="1" id="KW-0472">Membrane</keyword>
<evidence type="ECO:0000313" key="4">
    <source>
        <dbReference type="Proteomes" id="UP001597301"/>
    </source>
</evidence>
<reference evidence="4" key="1">
    <citation type="journal article" date="2019" name="Int. J. Syst. Evol. Microbiol.">
        <title>The Global Catalogue of Microorganisms (GCM) 10K type strain sequencing project: providing services to taxonomists for standard genome sequencing and annotation.</title>
        <authorList>
            <consortium name="The Broad Institute Genomics Platform"/>
            <consortium name="The Broad Institute Genome Sequencing Center for Infectious Disease"/>
            <person name="Wu L."/>
            <person name="Ma J."/>
        </authorList>
    </citation>
    <scope>NUCLEOTIDE SEQUENCE [LARGE SCALE GENOMIC DNA]</scope>
    <source>
        <strain evidence="4">CGMCC 1.12295</strain>
    </source>
</reference>
<comment type="caution">
    <text evidence="3">The sequence shown here is derived from an EMBL/GenBank/DDBJ whole genome shotgun (WGS) entry which is preliminary data.</text>
</comment>
<dbReference type="Pfam" id="PF13559">
    <property type="entry name" value="DUF4129"/>
    <property type="match status" value="1"/>
</dbReference>
<keyword evidence="1" id="KW-1133">Transmembrane helix</keyword>
<organism evidence="3 4">
    <name type="scientific">Siminovitchia sediminis</name>
    <dbReference type="NCBI Taxonomy" id="1274353"/>
    <lineage>
        <taxon>Bacteria</taxon>
        <taxon>Bacillati</taxon>
        <taxon>Bacillota</taxon>
        <taxon>Bacilli</taxon>
        <taxon>Bacillales</taxon>
        <taxon>Bacillaceae</taxon>
        <taxon>Siminovitchia</taxon>
    </lineage>
</organism>
<accession>A0ABW4KI16</accession>
<protein>
    <submittedName>
        <fullName evidence="3">DUF4129 domain-containing protein</fullName>
    </submittedName>
</protein>
<feature type="transmembrane region" description="Helical" evidence="1">
    <location>
        <begin position="62"/>
        <end position="82"/>
    </location>
</feature>
<gene>
    <name evidence="3" type="ORF">ACFSCZ_09075</name>
</gene>
<dbReference type="InterPro" id="IPR025403">
    <property type="entry name" value="TgpA-like_C"/>
</dbReference>
<proteinExistence type="predicted"/>